<dbReference type="Proteomes" id="UP000283090">
    <property type="component" value="Unassembled WGS sequence"/>
</dbReference>
<feature type="region of interest" description="Disordered" evidence="1">
    <location>
        <begin position="51"/>
        <end position="72"/>
    </location>
</feature>
<keyword evidence="3" id="KW-1185">Reference proteome</keyword>
<evidence type="ECO:0000313" key="2">
    <source>
        <dbReference type="EMBL" id="RVD90339.1"/>
    </source>
</evidence>
<name>A0A437AGY9_ARTFL</name>
<dbReference type="VEuPathDB" id="FungiDB:DFL_001311"/>
<dbReference type="RefSeq" id="XP_067495883.1">
    <property type="nucleotide sequence ID" value="XM_067629910.1"/>
</dbReference>
<protein>
    <submittedName>
        <fullName evidence="2">Uncharacterized protein</fullName>
    </submittedName>
</protein>
<reference evidence="2 3" key="1">
    <citation type="submission" date="2019-01" db="EMBL/GenBank/DDBJ databases">
        <title>Intercellular communication is required for trap formation in the nematode-trapping fungus Duddingtonia flagrans.</title>
        <authorList>
            <person name="Youssar L."/>
            <person name="Wernet V."/>
            <person name="Hensel N."/>
            <person name="Hildebrandt H.-G."/>
            <person name="Fischer R."/>
        </authorList>
    </citation>
    <scope>NUCLEOTIDE SEQUENCE [LARGE SCALE GENOMIC DNA]</scope>
    <source>
        <strain evidence="2 3">CBS H-5679</strain>
    </source>
</reference>
<dbReference type="AlphaFoldDB" id="A0A437AGY9"/>
<comment type="caution">
    <text evidence="2">The sequence shown here is derived from an EMBL/GenBank/DDBJ whole genome shotgun (WGS) entry which is preliminary data.</text>
</comment>
<proteinExistence type="predicted"/>
<dbReference type="GeneID" id="93583622"/>
<gene>
    <name evidence="2" type="ORF">DFL_001311</name>
</gene>
<organism evidence="2 3">
    <name type="scientific">Arthrobotrys flagrans</name>
    <name type="common">Nematode-trapping fungus</name>
    <name type="synonym">Trichothecium flagrans</name>
    <dbReference type="NCBI Taxonomy" id="97331"/>
    <lineage>
        <taxon>Eukaryota</taxon>
        <taxon>Fungi</taxon>
        <taxon>Dikarya</taxon>
        <taxon>Ascomycota</taxon>
        <taxon>Pezizomycotina</taxon>
        <taxon>Orbiliomycetes</taxon>
        <taxon>Orbiliales</taxon>
        <taxon>Orbiliaceae</taxon>
        <taxon>Arthrobotrys</taxon>
    </lineage>
</organism>
<evidence type="ECO:0000313" key="3">
    <source>
        <dbReference type="Proteomes" id="UP000283090"/>
    </source>
</evidence>
<accession>A0A437AGY9</accession>
<sequence>MFSWNPNWRCFPRRRAVGGRKKLKARSLADLETWFSGLVRILCVLLIHTGQQPQGSPKLPGADIDSRNFVGS</sequence>
<dbReference type="EMBL" id="SAEB01000001">
    <property type="protein sequence ID" value="RVD90339.1"/>
    <property type="molecule type" value="Genomic_DNA"/>
</dbReference>
<evidence type="ECO:0000256" key="1">
    <source>
        <dbReference type="SAM" id="MobiDB-lite"/>
    </source>
</evidence>